<keyword evidence="2" id="KW-1185">Reference proteome</keyword>
<dbReference type="RefSeq" id="WP_184216327.1">
    <property type="nucleotide sequence ID" value="NZ_JACHIP010000003.1"/>
</dbReference>
<comment type="caution">
    <text evidence="1">The sequence shown here is derived from an EMBL/GenBank/DDBJ whole genome shotgun (WGS) entry which is preliminary data.</text>
</comment>
<proteinExistence type="predicted"/>
<dbReference type="GO" id="GO:0003677">
    <property type="term" value="F:DNA binding"/>
    <property type="evidence" value="ECO:0007669"/>
    <property type="project" value="InterPro"/>
</dbReference>
<sequence length="152" mass="17388">MSAIFTAAIKYGYMSSNPAKGTDLPPKPIRERKELPTFEGLKLLIERLQEPISAVVWLVAVSFVRPSELEFKWKDLDAETRALWAVRAVNRGKLDTPKYHRSDRPLCLTEADVQRLLDLKLRMDANCDDWMFQIVMGRDPSGMKTSWGGEFT</sequence>
<evidence type="ECO:0000313" key="2">
    <source>
        <dbReference type="Proteomes" id="UP000540989"/>
    </source>
</evidence>
<evidence type="ECO:0000313" key="1">
    <source>
        <dbReference type="EMBL" id="MBB5057406.1"/>
    </source>
</evidence>
<dbReference type="InterPro" id="IPR011010">
    <property type="entry name" value="DNA_brk_join_enz"/>
</dbReference>
<evidence type="ECO:0008006" key="3">
    <source>
        <dbReference type="Google" id="ProtNLM"/>
    </source>
</evidence>
<dbReference type="Proteomes" id="UP000540989">
    <property type="component" value="Unassembled WGS sequence"/>
</dbReference>
<accession>A0A7W8E3F3</accession>
<reference evidence="1 2" key="1">
    <citation type="submission" date="2020-08" db="EMBL/GenBank/DDBJ databases">
        <title>Genomic Encyclopedia of Type Strains, Phase IV (KMG-V): Genome sequencing to study the core and pangenomes of soil and plant-associated prokaryotes.</title>
        <authorList>
            <person name="Whitman W."/>
        </authorList>
    </citation>
    <scope>NUCLEOTIDE SEQUENCE [LARGE SCALE GENOMIC DNA]</scope>
    <source>
        <strain evidence="1 2">M8UP14</strain>
    </source>
</reference>
<name>A0A7W8E3F3_9BACT</name>
<gene>
    <name evidence="1" type="ORF">HDF16_002112</name>
</gene>
<protein>
    <recommendedName>
        <fullName evidence="3">Phage integrase family protein</fullName>
    </recommendedName>
</protein>
<dbReference type="SUPFAM" id="SSF56349">
    <property type="entry name" value="DNA breaking-rejoining enzymes"/>
    <property type="match status" value="1"/>
</dbReference>
<organism evidence="1 2">
    <name type="scientific">Granulicella aggregans</name>
    <dbReference type="NCBI Taxonomy" id="474949"/>
    <lineage>
        <taxon>Bacteria</taxon>
        <taxon>Pseudomonadati</taxon>
        <taxon>Acidobacteriota</taxon>
        <taxon>Terriglobia</taxon>
        <taxon>Terriglobales</taxon>
        <taxon>Acidobacteriaceae</taxon>
        <taxon>Granulicella</taxon>
    </lineage>
</organism>
<dbReference type="EMBL" id="JACHIP010000003">
    <property type="protein sequence ID" value="MBB5057406.1"/>
    <property type="molecule type" value="Genomic_DNA"/>
</dbReference>
<dbReference type="AlphaFoldDB" id="A0A7W8E3F3"/>